<dbReference type="SMART" id="SM00342">
    <property type="entry name" value="HTH_ARAC"/>
    <property type="match status" value="1"/>
</dbReference>
<keyword evidence="3" id="KW-0804">Transcription</keyword>
<evidence type="ECO:0000259" key="4">
    <source>
        <dbReference type="PROSITE" id="PS01124"/>
    </source>
</evidence>
<keyword evidence="1" id="KW-0805">Transcription regulation</keyword>
<evidence type="ECO:0000313" key="5">
    <source>
        <dbReference type="EMBL" id="SDS53386.1"/>
    </source>
</evidence>
<gene>
    <name evidence="5" type="ORF">SAMN04488543_1914</name>
</gene>
<dbReference type="InterPro" id="IPR050204">
    <property type="entry name" value="AraC_XylS_family_regulators"/>
</dbReference>
<dbReference type="Gene3D" id="1.10.10.60">
    <property type="entry name" value="Homeodomain-like"/>
    <property type="match status" value="1"/>
</dbReference>
<sequence>MLVLDTDLLPSRERAAAFQDAISGHASTSLVEFEDQPGFRAQVHFFPLGAGRVFNVEATGNTLRRTPRIARRDEQDAIALALPLAGANRFRWGREERVLHADDLLLVDLEAPYEYGWSGLGTSYAFQVDRDRLGLPMDTITRAAPRLPSSPLYTLVRDHIRNLTLHAHRLPAGDTAARVGDITIDLMHALIQTAGLDDPAGPPVGPTVLVQQVKSYVRRHLADQDLTPHQIARAHHISVRQLYKLCQQDGLGLEDWIIRQRLGGARADLATHEDPPRTITAVAHAWGFTNPSHFTKRFRATYGVTPSEWRTMSQR</sequence>
<dbReference type="PRINTS" id="PR00032">
    <property type="entry name" value="HTHARAC"/>
</dbReference>
<dbReference type="Proteomes" id="UP000199092">
    <property type="component" value="Chromosome I"/>
</dbReference>
<dbReference type="STRING" id="546871.SAMN04488543_1914"/>
<dbReference type="PANTHER" id="PTHR46796:SF6">
    <property type="entry name" value="ARAC SUBFAMILY"/>
    <property type="match status" value="1"/>
</dbReference>
<dbReference type="InterPro" id="IPR020449">
    <property type="entry name" value="Tscrpt_reg_AraC-type_HTH"/>
</dbReference>
<proteinExistence type="predicted"/>
<evidence type="ECO:0000256" key="1">
    <source>
        <dbReference type="ARBA" id="ARBA00023015"/>
    </source>
</evidence>
<feature type="domain" description="HTH araC/xylS-type" evidence="4">
    <location>
        <begin position="211"/>
        <end position="312"/>
    </location>
</feature>
<dbReference type="Pfam" id="PF14525">
    <property type="entry name" value="AraC_binding_2"/>
    <property type="match status" value="1"/>
</dbReference>
<dbReference type="PROSITE" id="PS01124">
    <property type="entry name" value="HTH_ARAC_FAMILY_2"/>
    <property type="match status" value="1"/>
</dbReference>
<keyword evidence="6" id="KW-1185">Reference proteome</keyword>
<dbReference type="InterPro" id="IPR018060">
    <property type="entry name" value="HTH_AraC"/>
</dbReference>
<dbReference type="PANTHER" id="PTHR46796">
    <property type="entry name" value="HTH-TYPE TRANSCRIPTIONAL ACTIVATOR RHAS-RELATED"/>
    <property type="match status" value="1"/>
</dbReference>
<dbReference type="GO" id="GO:0003700">
    <property type="term" value="F:DNA-binding transcription factor activity"/>
    <property type="evidence" value="ECO:0007669"/>
    <property type="project" value="InterPro"/>
</dbReference>
<dbReference type="InterPro" id="IPR035418">
    <property type="entry name" value="AraC-bd_2"/>
</dbReference>
<dbReference type="InterPro" id="IPR018062">
    <property type="entry name" value="HTH_AraC-typ_CS"/>
</dbReference>
<evidence type="ECO:0000313" key="6">
    <source>
        <dbReference type="Proteomes" id="UP000199092"/>
    </source>
</evidence>
<dbReference type="InterPro" id="IPR009057">
    <property type="entry name" value="Homeodomain-like_sf"/>
</dbReference>
<organism evidence="5 6">
    <name type="scientific">Friedmanniella luteola</name>
    <dbReference type="NCBI Taxonomy" id="546871"/>
    <lineage>
        <taxon>Bacteria</taxon>
        <taxon>Bacillati</taxon>
        <taxon>Actinomycetota</taxon>
        <taxon>Actinomycetes</taxon>
        <taxon>Propionibacteriales</taxon>
        <taxon>Nocardioidaceae</taxon>
        <taxon>Friedmanniella</taxon>
    </lineage>
</organism>
<dbReference type="SUPFAM" id="SSF46689">
    <property type="entry name" value="Homeodomain-like"/>
    <property type="match status" value="1"/>
</dbReference>
<dbReference type="Pfam" id="PF12833">
    <property type="entry name" value="HTH_18"/>
    <property type="match status" value="1"/>
</dbReference>
<reference evidence="5 6" key="1">
    <citation type="submission" date="2016-10" db="EMBL/GenBank/DDBJ databases">
        <authorList>
            <person name="de Groot N.N."/>
        </authorList>
    </citation>
    <scope>NUCLEOTIDE SEQUENCE [LARGE SCALE GENOMIC DNA]</scope>
    <source>
        <strain evidence="5 6">DSM 21741</strain>
    </source>
</reference>
<dbReference type="GO" id="GO:0043565">
    <property type="term" value="F:sequence-specific DNA binding"/>
    <property type="evidence" value="ECO:0007669"/>
    <property type="project" value="InterPro"/>
</dbReference>
<evidence type="ECO:0000256" key="3">
    <source>
        <dbReference type="ARBA" id="ARBA00023163"/>
    </source>
</evidence>
<dbReference type="AlphaFoldDB" id="A0A1H1T087"/>
<protein>
    <submittedName>
        <fullName evidence="5">AraC-type DNA-binding protein</fullName>
    </submittedName>
</protein>
<dbReference type="RefSeq" id="WP_172826053.1">
    <property type="nucleotide sequence ID" value="NZ_LT629749.1"/>
</dbReference>
<evidence type="ECO:0000256" key="2">
    <source>
        <dbReference type="ARBA" id="ARBA00023125"/>
    </source>
</evidence>
<dbReference type="PROSITE" id="PS00041">
    <property type="entry name" value="HTH_ARAC_FAMILY_1"/>
    <property type="match status" value="1"/>
</dbReference>
<name>A0A1H1T087_9ACTN</name>
<dbReference type="EMBL" id="LT629749">
    <property type="protein sequence ID" value="SDS53386.1"/>
    <property type="molecule type" value="Genomic_DNA"/>
</dbReference>
<accession>A0A1H1T087</accession>
<keyword evidence="2 5" id="KW-0238">DNA-binding</keyword>